<proteinExistence type="predicted"/>
<feature type="region of interest" description="Disordered" evidence="1">
    <location>
        <begin position="1"/>
        <end position="42"/>
    </location>
</feature>
<dbReference type="EMBL" id="CABFNS010000921">
    <property type="protein sequence ID" value="VUC35767.1"/>
    <property type="molecule type" value="Genomic_DNA"/>
</dbReference>
<feature type="non-terminal residue" evidence="2">
    <location>
        <position position="42"/>
    </location>
</feature>
<sequence>MAPKKKNNKKAQDDWEADLGETIAPNGGDPPAENADANEDGE</sequence>
<name>A0ABY6UWW2_BIOOC</name>
<accession>A0ABY6UWW2</accession>
<evidence type="ECO:0000313" key="3">
    <source>
        <dbReference type="Proteomes" id="UP000766486"/>
    </source>
</evidence>
<organism evidence="2 3">
    <name type="scientific">Bionectria ochroleuca</name>
    <name type="common">Gliocladium roseum</name>
    <dbReference type="NCBI Taxonomy" id="29856"/>
    <lineage>
        <taxon>Eukaryota</taxon>
        <taxon>Fungi</taxon>
        <taxon>Dikarya</taxon>
        <taxon>Ascomycota</taxon>
        <taxon>Pezizomycotina</taxon>
        <taxon>Sordariomycetes</taxon>
        <taxon>Hypocreomycetidae</taxon>
        <taxon>Hypocreales</taxon>
        <taxon>Bionectriaceae</taxon>
        <taxon>Clonostachys</taxon>
    </lineage>
</organism>
<dbReference type="Proteomes" id="UP000766486">
    <property type="component" value="Unassembled WGS sequence"/>
</dbReference>
<evidence type="ECO:0000256" key="1">
    <source>
        <dbReference type="SAM" id="MobiDB-lite"/>
    </source>
</evidence>
<comment type="caution">
    <text evidence="2">The sequence shown here is derived from an EMBL/GenBank/DDBJ whole genome shotgun (WGS) entry which is preliminary data.</text>
</comment>
<gene>
    <name evidence="2" type="ORF">CLO192961_LOCUS427178</name>
</gene>
<keyword evidence="3" id="KW-1185">Reference proteome</keyword>
<reference evidence="2 3" key="1">
    <citation type="submission" date="2019-06" db="EMBL/GenBank/DDBJ databases">
        <authorList>
            <person name="Broberg M."/>
        </authorList>
    </citation>
    <scope>NUCLEOTIDE SEQUENCE [LARGE SCALE GENOMIC DNA]</scope>
</reference>
<protein>
    <submittedName>
        <fullName evidence="2">Uncharacterized protein</fullName>
    </submittedName>
</protein>
<evidence type="ECO:0000313" key="2">
    <source>
        <dbReference type="EMBL" id="VUC35767.1"/>
    </source>
</evidence>